<evidence type="ECO:0000313" key="2">
    <source>
        <dbReference type="EMBL" id="AWM76408.1"/>
    </source>
</evidence>
<name>A0A2Z3HY22_9CAUL</name>
<dbReference type="OrthoDB" id="5194526at2"/>
<gene>
    <name evidence="2" type="ORF">HYN04_00720</name>
</gene>
<evidence type="ECO:0000256" key="1">
    <source>
        <dbReference type="SAM" id="MobiDB-lite"/>
    </source>
</evidence>
<organism evidence="2 3">
    <name type="scientific">Phenylobacterium parvum</name>
    <dbReference type="NCBI Taxonomy" id="2201350"/>
    <lineage>
        <taxon>Bacteria</taxon>
        <taxon>Pseudomonadati</taxon>
        <taxon>Pseudomonadota</taxon>
        <taxon>Alphaproteobacteria</taxon>
        <taxon>Caulobacterales</taxon>
        <taxon>Caulobacteraceae</taxon>
        <taxon>Phenylobacterium</taxon>
    </lineage>
</organism>
<feature type="region of interest" description="Disordered" evidence="1">
    <location>
        <begin position="1"/>
        <end position="23"/>
    </location>
</feature>
<protein>
    <submittedName>
        <fullName evidence="2">DNA repair protein MmcB-related protein</fullName>
    </submittedName>
</protein>
<accession>A0A2Z3HY22</accession>
<dbReference type="Pfam" id="PF06319">
    <property type="entry name" value="MmcB-like"/>
    <property type="match status" value="1"/>
</dbReference>
<sequence>MTWRPLNSPSQPDTDPAASRPEVTAAVTRGAVRAFRGLGYVALAEVTLPNARRADLMAISPRGELFIAEVKSSVEDFRVDRKWRDYLDFCDRFAFAVAPEFPQHVLPEEPGLLVCDGFGGALVREAPLSPLSGGRRKALTIAFARLAALRAGGVLAVDLEL</sequence>
<evidence type="ECO:0000313" key="3">
    <source>
        <dbReference type="Proteomes" id="UP000247763"/>
    </source>
</evidence>
<proteinExistence type="predicted"/>
<dbReference type="KEGG" id="phb:HYN04_00720"/>
<feature type="compositionally biased region" description="Polar residues" evidence="1">
    <location>
        <begin position="1"/>
        <end position="13"/>
    </location>
</feature>
<dbReference type="InterPro" id="IPR009394">
    <property type="entry name" value="MmcB-like"/>
</dbReference>
<dbReference type="AlphaFoldDB" id="A0A2Z3HY22"/>
<reference evidence="3" key="1">
    <citation type="submission" date="2018-05" db="EMBL/GenBank/DDBJ databases">
        <title>Genome sequencing of Phenylobacterium sp. HYN0004.</title>
        <authorList>
            <person name="Yi H."/>
            <person name="Baek C."/>
        </authorList>
    </citation>
    <scope>NUCLEOTIDE SEQUENCE [LARGE SCALE GENOMIC DNA]</scope>
    <source>
        <strain evidence="3">HYN0004</strain>
    </source>
</reference>
<dbReference type="EMBL" id="CP029479">
    <property type="protein sequence ID" value="AWM76408.1"/>
    <property type="molecule type" value="Genomic_DNA"/>
</dbReference>
<dbReference type="PIRSF" id="PIRSF031796">
    <property type="entry name" value="UPC031796"/>
    <property type="match status" value="1"/>
</dbReference>
<dbReference type="Proteomes" id="UP000247763">
    <property type="component" value="Chromosome"/>
</dbReference>
<dbReference type="RefSeq" id="WP_110448977.1">
    <property type="nucleotide sequence ID" value="NZ_CP029479.1"/>
</dbReference>
<keyword evidence="3" id="KW-1185">Reference proteome</keyword>